<dbReference type="Gene3D" id="1.10.10.60">
    <property type="entry name" value="Homeodomain-like"/>
    <property type="match status" value="1"/>
</dbReference>
<dbReference type="Gene3D" id="3.30.160.70">
    <property type="entry name" value="Methylated DNA-protein cysteine methyltransferase domain"/>
    <property type="match status" value="1"/>
</dbReference>
<evidence type="ECO:0000313" key="10">
    <source>
        <dbReference type="EMBL" id="MEL5994885.1"/>
    </source>
</evidence>
<name>A0ABU9LWF5_9BACT</name>
<evidence type="ECO:0000256" key="4">
    <source>
        <dbReference type="ARBA" id="ARBA00022763"/>
    </source>
</evidence>
<sequence>MTDYQRIAAALTYAQAHFQTQPDLDELARQAHWSPFHFQRKFQEWAGVSPKKFLQYLSLDHAKQLLRQQASVAEAAHETGLSGTGRLHDLFVTLEAMTPGEYRHGGAALAIRYSFGESAFGPYLVASTAKGICKLAFIEDEAAALAELRTEWPNATLAAEETGAHAQVAQFFTRDFPPTARLHLHLKGTPFQLKIWESLLRVPEGELRTYAQLAEAAERGAAVRAAGTAIGANPVAYLIPCHRVIRGTGELGQYRWGSTRKAALVGYEAARAEPQAA</sequence>
<dbReference type="PROSITE" id="PS00374">
    <property type="entry name" value="MGMT"/>
    <property type="match status" value="1"/>
</dbReference>
<dbReference type="Proteomes" id="UP001479606">
    <property type="component" value="Unassembled WGS sequence"/>
</dbReference>
<evidence type="ECO:0000256" key="6">
    <source>
        <dbReference type="ARBA" id="ARBA00023163"/>
    </source>
</evidence>
<dbReference type="InterPro" id="IPR036388">
    <property type="entry name" value="WH-like_DNA-bd_sf"/>
</dbReference>
<keyword evidence="2 10" id="KW-0489">Methyltransferase</keyword>
<dbReference type="RefSeq" id="WP_342298298.1">
    <property type="nucleotide sequence ID" value="NZ_JBCEVZ010000024.1"/>
</dbReference>
<evidence type="ECO:0000256" key="8">
    <source>
        <dbReference type="ARBA" id="ARBA00049348"/>
    </source>
</evidence>
<dbReference type="EC" id="2.1.1.63" evidence="10"/>
<keyword evidence="3 10" id="KW-0808">Transferase</keyword>
<dbReference type="Gene3D" id="1.10.10.10">
    <property type="entry name" value="Winged helix-like DNA-binding domain superfamily/Winged helix DNA-binding domain"/>
    <property type="match status" value="1"/>
</dbReference>
<dbReference type="PROSITE" id="PS01124">
    <property type="entry name" value="HTH_ARAC_FAMILY_2"/>
    <property type="match status" value="1"/>
</dbReference>
<dbReference type="InterPro" id="IPR036631">
    <property type="entry name" value="MGMT_N_sf"/>
</dbReference>
<proteinExistence type="predicted"/>
<dbReference type="InterPro" id="IPR036217">
    <property type="entry name" value="MethylDNA_cys_MeTrfase_DNAb"/>
</dbReference>
<dbReference type="EMBL" id="JBCEVZ010000024">
    <property type="protein sequence ID" value="MEL5994885.1"/>
    <property type="molecule type" value="Genomic_DNA"/>
</dbReference>
<dbReference type="Pfam" id="PF01035">
    <property type="entry name" value="DNA_binding_1"/>
    <property type="match status" value="1"/>
</dbReference>
<dbReference type="SUPFAM" id="SSF46689">
    <property type="entry name" value="Homeodomain-like"/>
    <property type="match status" value="1"/>
</dbReference>
<dbReference type="InterPro" id="IPR001497">
    <property type="entry name" value="MethylDNA_cys_MeTrfase_AS"/>
</dbReference>
<evidence type="ECO:0000256" key="1">
    <source>
        <dbReference type="ARBA" id="ARBA00001286"/>
    </source>
</evidence>
<comment type="catalytic activity">
    <reaction evidence="8">
        <text>a 6-O-methyl-2'-deoxyguanosine in DNA + L-cysteinyl-[protein] = S-methyl-L-cysteinyl-[protein] + a 2'-deoxyguanosine in DNA</text>
        <dbReference type="Rhea" id="RHEA:24000"/>
        <dbReference type="Rhea" id="RHEA-COMP:10131"/>
        <dbReference type="Rhea" id="RHEA-COMP:10132"/>
        <dbReference type="Rhea" id="RHEA-COMP:11367"/>
        <dbReference type="Rhea" id="RHEA-COMP:11368"/>
        <dbReference type="ChEBI" id="CHEBI:29950"/>
        <dbReference type="ChEBI" id="CHEBI:82612"/>
        <dbReference type="ChEBI" id="CHEBI:85445"/>
        <dbReference type="ChEBI" id="CHEBI:85448"/>
        <dbReference type="EC" id="2.1.1.63"/>
    </reaction>
</comment>
<dbReference type="InterPro" id="IPR014048">
    <property type="entry name" value="MethylDNA_cys_MeTrfase_DNA-bd"/>
</dbReference>
<evidence type="ECO:0000313" key="11">
    <source>
        <dbReference type="Proteomes" id="UP001479606"/>
    </source>
</evidence>
<feature type="domain" description="HTH araC/xylS-type" evidence="9">
    <location>
        <begin position="8"/>
        <end position="105"/>
    </location>
</feature>
<gene>
    <name evidence="10" type="ORF">AAFH49_11755</name>
</gene>
<evidence type="ECO:0000259" key="9">
    <source>
        <dbReference type="PROSITE" id="PS01124"/>
    </source>
</evidence>
<reference evidence="10 11" key="1">
    <citation type="journal article" date="2018" name="Arch. Microbiol.">
        <title>Hymenobacter segetis sp. nov., isolated from soil.</title>
        <authorList>
            <person name="Ten L.N."/>
            <person name="Lim S.J."/>
            <person name="Kim B.O."/>
            <person name="Kang I.K."/>
            <person name="Jung H.Y."/>
        </authorList>
    </citation>
    <scope>NUCLEOTIDE SEQUENCE [LARGE SCALE GENOMIC DNA]</scope>
    <source>
        <strain evidence="10 11">S7-3-11</strain>
    </source>
</reference>
<evidence type="ECO:0000256" key="5">
    <source>
        <dbReference type="ARBA" id="ARBA00023015"/>
    </source>
</evidence>
<evidence type="ECO:0000256" key="7">
    <source>
        <dbReference type="ARBA" id="ARBA00023204"/>
    </source>
</evidence>
<dbReference type="GO" id="GO:0003908">
    <property type="term" value="F:methylated-DNA-[protein]-cysteine S-methyltransferase activity"/>
    <property type="evidence" value="ECO:0007669"/>
    <property type="project" value="UniProtKB-EC"/>
</dbReference>
<keyword evidence="6" id="KW-0804">Transcription</keyword>
<comment type="caution">
    <text evidence="10">The sequence shown here is derived from an EMBL/GenBank/DDBJ whole genome shotgun (WGS) entry which is preliminary data.</text>
</comment>
<keyword evidence="7" id="KW-0234">DNA repair</keyword>
<evidence type="ECO:0000256" key="2">
    <source>
        <dbReference type="ARBA" id="ARBA00022603"/>
    </source>
</evidence>
<dbReference type="GO" id="GO:0032259">
    <property type="term" value="P:methylation"/>
    <property type="evidence" value="ECO:0007669"/>
    <property type="project" value="UniProtKB-KW"/>
</dbReference>
<dbReference type="PANTHER" id="PTHR10815">
    <property type="entry name" value="METHYLATED-DNA--PROTEIN-CYSTEINE METHYLTRANSFERASE"/>
    <property type="match status" value="1"/>
</dbReference>
<protein>
    <submittedName>
        <fullName evidence="10">Methylated-DNA--[protein]-cysteine S-methyltransferase</fullName>
        <ecNumber evidence="10">2.1.1.63</ecNumber>
    </submittedName>
</protein>
<dbReference type="SUPFAM" id="SSF46767">
    <property type="entry name" value="Methylated DNA-protein cysteine methyltransferase, C-terminal domain"/>
    <property type="match status" value="1"/>
</dbReference>
<comment type="catalytic activity">
    <reaction evidence="1">
        <text>a 4-O-methyl-thymidine in DNA + L-cysteinyl-[protein] = a thymidine in DNA + S-methyl-L-cysteinyl-[protein]</text>
        <dbReference type="Rhea" id="RHEA:53428"/>
        <dbReference type="Rhea" id="RHEA-COMP:10131"/>
        <dbReference type="Rhea" id="RHEA-COMP:10132"/>
        <dbReference type="Rhea" id="RHEA-COMP:13555"/>
        <dbReference type="Rhea" id="RHEA-COMP:13556"/>
        <dbReference type="ChEBI" id="CHEBI:29950"/>
        <dbReference type="ChEBI" id="CHEBI:82612"/>
        <dbReference type="ChEBI" id="CHEBI:137386"/>
        <dbReference type="ChEBI" id="CHEBI:137387"/>
        <dbReference type="EC" id="2.1.1.63"/>
    </reaction>
</comment>
<keyword evidence="4" id="KW-0227">DNA damage</keyword>
<dbReference type="CDD" id="cd06445">
    <property type="entry name" value="ATase"/>
    <property type="match status" value="1"/>
</dbReference>
<dbReference type="InterPro" id="IPR018060">
    <property type="entry name" value="HTH_AraC"/>
</dbReference>
<dbReference type="SUPFAM" id="SSF53155">
    <property type="entry name" value="Methylated DNA-protein cysteine methyltransferase domain"/>
    <property type="match status" value="1"/>
</dbReference>
<dbReference type="Pfam" id="PF12833">
    <property type="entry name" value="HTH_18"/>
    <property type="match status" value="1"/>
</dbReference>
<keyword evidence="5" id="KW-0805">Transcription regulation</keyword>
<accession>A0ABU9LWF5</accession>
<dbReference type="SMART" id="SM00342">
    <property type="entry name" value="HTH_ARAC"/>
    <property type="match status" value="1"/>
</dbReference>
<evidence type="ECO:0000256" key="3">
    <source>
        <dbReference type="ARBA" id="ARBA00022679"/>
    </source>
</evidence>
<dbReference type="NCBIfam" id="TIGR00589">
    <property type="entry name" value="ogt"/>
    <property type="match status" value="1"/>
</dbReference>
<dbReference type="PANTHER" id="PTHR10815:SF13">
    <property type="entry name" value="METHYLATED-DNA--PROTEIN-CYSTEINE METHYLTRANSFERASE"/>
    <property type="match status" value="1"/>
</dbReference>
<organism evidence="10 11">
    <name type="scientific">Hymenobacter segetis</name>
    <dbReference type="NCBI Taxonomy" id="2025509"/>
    <lineage>
        <taxon>Bacteria</taxon>
        <taxon>Pseudomonadati</taxon>
        <taxon>Bacteroidota</taxon>
        <taxon>Cytophagia</taxon>
        <taxon>Cytophagales</taxon>
        <taxon>Hymenobacteraceae</taxon>
        <taxon>Hymenobacter</taxon>
    </lineage>
</organism>
<dbReference type="InterPro" id="IPR009057">
    <property type="entry name" value="Homeodomain-like_sf"/>
</dbReference>
<keyword evidence="11" id="KW-1185">Reference proteome</keyword>